<evidence type="ECO:0000256" key="1">
    <source>
        <dbReference type="ARBA" id="ARBA00007569"/>
    </source>
</evidence>
<dbReference type="Pfam" id="PF00329">
    <property type="entry name" value="Complex1_30kDa"/>
    <property type="match status" value="1"/>
</dbReference>
<proteinExistence type="inferred from homology"/>
<dbReference type="AlphaFoldDB" id="A0A133VEN7"/>
<dbReference type="InterPro" id="IPR037232">
    <property type="entry name" value="NADH_quin_OxRdtase_su_C/D-like"/>
</dbReference>
<dbReference type="EMBL" id="LHYB01000008">
    <property type="protein sequence ID" value="KXB04877.1"/>
    <property type="molecule type" value="Genomic_DNA"/>
</dbReference>
<dbReference type="Gene3D" id="3.30.460.80">
    <property type="entry name" value="NADH:ubiquinone oxidoreductase, 30kDa subunit"/>
    <property type="match status" value="1"/>
</dbReference>
<comment type="similarity">
    <text evidence="1">Belongs to the complex I 30 kDa subunit family.</text>
</comment>
<reference evidence="4 5" key="1">
    <citation type="journal article" date="2016" name="Sci. Rep.">
        <title>Metabolic traits of an uncultured archaeal lineage -MSBL1- from brine pools of the Red Sea.</title>
        <authorList>
            <person name="Mwirichia R."/>
            <person name="Alam I."/>
            <person name="Rashid M."/>
            <person name="Vinu M."/>
            <person name="Ba-Alawi W."/>
            <person name="Anthony Kamau A."/>
            <person name="Kamanda Ngugi D."/>
            <person name="Goker M."/>
            <person name="Klenk H.P."/>
            <person name="Bajic V."/>
            <person name="Stingl U."/>
        </authorList>
    </citation>
    <scope>NUCLEOTIDE SEQUENCE [LARGE SCALE GENOMIC DNA]</scope>
    <source>
        <strain evidence="4">SCGC-AAA261O19</strain>
    </source>
</reference>
<feature type="region of interest" description="Disordered" evidence="2">
    <location>
        <begin position="1"/>
        <end position="25"/>
    </location>
</feature>
<evidence type="ECO:0000256" key="2">
    <source>
        <dbReference type="SAM" id="MobiDB-lite"/>
    </source>
</evidence>
<name>A0A133VEN7_9EURY</name>
<feature type="compositionally biased region" description="Basic residues" evidence="2">
    <location>
        <begin position="1"/>
        <end position="21"/>
    </location>
</feature>
<dbReference type="Proteomes" id="UP000070076">
    <property type="component" value="Unassembled WGS sequence"/>
</dbReference>
<protein>
    <recommendedName>
        <fullName evidence="3">NADH:ubiquinone oxidoreductase 30kDa subunit domain-containing protein</fullName>
    </recommendedName>
</protein>
<sequence length="150" mass="17440">MTKRKIRGIPVPKKSKGKKTRQVREISPNELRGEIEKLVDNGFDHLKSLTGVDRPENDQIELIYHLSSYSNSDLQRVIIEIRVRIDKDNPRIESISDIWPSSKYIEAETRDLLGVTFEGNKIRSPLILPEELEDEHPLRKDFKIPEEGIR</sequence>
<organism evidence="4 5">
    <name type="scientific">candidate division MSBL1 archaeon SCGC-AAA261O19</name>
    <dbReference type="NCBI Taxonomy" id="1698277"/>
    <lineage>
        <taxon>Archaea</taxon>
        <taxon>Methanobacteriati</taxon>
        <taxon>Methanobacteriota</taxon>
        <taxon>candidate division MSBL1</taxon>
    </lineage>
</organism>
<dbReference type="PANTHER" id="PTHR10884">
    <property type="entry name" value="NADH DEHYDROGENASE UBIQUINONE IRON-SULFUR PROTEIN 3"/>
    <property type="match status" value="1"/>
</dbReference>
<dbReference type="InterPro" id="IPR001268">
    <property type="entry name" value="NADH_UbQ_OxRdtase_30kDa_su"/>
</dbReference>
<keyword evidence="5" id="KW-1185">Reference proteome</keyword>
<evidence type="ECO:0000313" key="4">
    <source>
        <dbReference type="EMBL" id="KXB04877.1"/>
    </source>
</evidence>
<accession>A0A133VEN7</accession>
<evidence type="ECO:0000313" key="5">
    <source>
        <dbReference type="Proteomes" id="UP000070076"/>
    </source>
</evidence>
<dbReference type="PANTHER" id="PTHR10884:SF14">
    <property type="entry name" value="NADH DEHYDROGENASE [UBIQUINONE] IRON-SULFUR PROTEIN 3, MITOCHONDRIAL"/>
    <property type="match status" value="1"/>
</dbReference>
<feature type="domain" description="NADH:ubiquinone oxidoreductase 30kDa subunit" evidence="3">
    <location>
        <begin position="26"/>
        <end position="146"/>
    </location>
</feature>
<gene>
    <name evidence="4" type="ORF">AKJ48_01115</name>
</gene>
<dbReference type="SUPFAM" id="SSF143243">
    <property type="entry name" value="Nqo5-like"/>
    <property type="match status" value="1"/>
</dbReference>
<dbReference type="GO" id="GO:0008137">
    <property type="term" value="F:NADH dehydrogenase (ubiquinone) activity"/>
    <property type="evidence" value="ECO:0007669"/>
    <property type="project" value="InterPro"/>
</dbReference>
<evidence type="ECO:0000259" key="3">
    <source>
        <dbReference type="Pfam" id="PF00329"/>
    </source>
</evidence>
<comment type="caution">
    <text evidence="4">The sequence shown here is derived from an EMBL/GenBank/DDBJ whole genome shotgun (WGS) entry which is preliminary data.</text>
</comment>